<gene>
    <name evidence="2" type="ORF">FKW77_003929</name>
</gene>
<dbReference type="InterPro" id="IPR036928">
    <property type="entry name" value="AS_sf"/>
</dbReference>
<dbReference type="GO" id="GO:0003824">
    <property type="term" value="F:catalytic activity"/>
    <property type="evidence" value="ECO:0007669"/>
    <property type="project" value="InterPro"/>
</dbReference>
<evidence type="ECO:0000313" key="3">
    <source>
        <dbReference type="Proteomes" id="UP000316270"/>
    </source>
</evidence>
<dbReference type="EMBL" id="CP042199">
    <property type="protein sequence ID" value="QDS76404.1"/>
    <property type="molecule type" value="Genomic_DNA"/>
</dbReference>
<dbReference type="InterPro" id="IPR000120">
    <property type="entry name" value="Amidase"/>
</dbReference>
<dbReference type="Pfam" id="PF01425">
    <property type="entry name" value="Amidase"/>
    <property type="match status" value="1"/>
</dbReference>
<evidence type="ECO:0000259" key="1">
    <source>
        <dbReference type="Pfam" id="PF01425"/>
    </source>
</evidence>
<organism evidence="2 3">
    <name type="scientific">Venturia effusa</name>
    <dbReference type="NCBI Taxonomy" id="50376"/>
    <lineage>
        <taxon>Eukaryota</taxon>
        <taxon>Fungi</taxon>
        <taxon>Dikarya</taxon>
        <taxon>Ascomycota</taxon>
        <taxon>Pezizomycotina</taxon>
        <taxon>Dothideomycetes</taxon>
        <taxon>Pleosporomycetidae</taxon>
        <taxon>Venturiales</taxon>
        <taxon>Venturiaceae</taxon>
        <taxon>Venturia</taxon>
    </lineage>
</organism>
<dbReference type="STRING" id="50376.A0A517LL94"/>
<keyword evidence="3" id="KW-1185">Reference proteome</keyword>
<name>A0A517LL94_9PEZI</name>
<dbReference type="AlphaFoldDB" id="A0A517LL94"/>
<dbReference type="SUPFAM" id="SSF75304">
    <property type="entry name" value="Amidase signature (AS) enzymes"/>
    <property type="match status" value="1"/>
</dbReference>
<reference evidence="2 3" key="1">
    <citation type="submission" date="2019-07" db="EMBL/GenBank/DDBJ databases">
        <title>Finished genome of Venturia effusa.</title>
        <authorList>
            <person name="Young C.A."/>
            <person name="Cox M.P."/>
            <person name="Ganley A.R.D."/>
            <person name="David W.J."/>
        </authorList>
    </citation>
    <scope>NUCLEOTIDE SEQUENCE [LARGE SCALE GENOMIC DNA]</scope>
    <source>
        <strain evidence="3">albino</strain>
    </source>
</reference>
<dbReference type="Proteomes" id="UP000316270">
    <property type="component" value="Chromosome 15"/>
</dbReference>
<dbReference type="PANTHER" id="PTHR11895:SF170">
    <property type="entry name" value="AMIDASE"/>
    <property type="match status" value="1"/>
</dbReference>
<dbReference type="Gene3D" id="3.90.1300.10">
    <property type="entry name" value="Amidase signature (AS) domain"/>
    <property type="match status" value="1"/>
</dbReference>
<feature type="domain" description="Amidase" evidence="1">
    <location>
        <begin position="109"/>
        <end position="529"/>
    </location>
</feature>
<dbReference type="OrthoDB" id="1879366at2759"/>
<evidence type="ECO:0000313" key="2">
    <source>
        <dbReference type="EMBL" id="QDS76404.1"/>
    </source>
</evidence>
<dbReference type="PANTHER" id="PTHR11895">
    <property type="entry name" value="TRANSAMIDASE"/>
    <property type="match status" value="1"/>
</dbReference>
<sequence>MTVFIDTSIELVDHYGRPDDAMCCRDNPVTLNHVRNAFSQVAPGVKVSPEDESDYLKLLAACHDVATIIDNLPDYETPTDLVRFPRRNVHRVQPSEQVLGAAWAHTFSIKDSSIDGPLSGKTVCLKDCITVAGVPQMLGTKIVDPWTPKGDATVVTWALQAGGEIVGTANCENWCQSTSSFSSAYGVVENPHAQGYSAGGSTSGAAALIGAGLVDIAIGADQGGSIRVPAALCGCVGLKPTHGLVPYTGIASNDAVNDHAGPLSLKVMDTALCLDAISGYDGIDDRSVGAPRHGTTSFAADLRGADNTDLGGFKIGVLTEAFEQAIVDPGMKAAVLSAAAKFSELGATVENVSIPDHLLGTAIWTIQQRISCYLTLMGHAHGRRGQGLTALEAARLPWTQEKFDACFPTTKNVLLNGAYLMQTFPSIYAKSLNLTRRLKDAYEKAFETYDVLILPTTSFVAPRHGSLTTPIATIQPTVGLTSNTAMFDATGQPAMTIPVDWLPAKEDPKIFLPVGMQIVGGMWQDGKVLRAGYAWEQRFDWKEFKPRAA</sequence>
<dbReference type="InterPro" id="IPR023631">
    <property type="entry name" value="Amidase_dom"/>
</dbReference>
<accession>A0A517LL94</accession>
<protein>
    <recommendedName>
        <fullName evidence="1">Amidase domain-containing protein</fullName>
    </recommendedName>
</protein>
<proteinExistence type="predicted"/>